<dbReference type="SMART" id="SM00173">
    <property type="entry name" value="RAS"/>
    <property type="match status" value="1"/>
</dbReference>
<dbReference type="Pfam" id="PF00071">
    <property type="entry name" value="Ras"/>
    <property type="match status" value="1"/>
</dbReference>
<evidence type="ECO:0000313" key="3">
    <source>
        <dbReference type="EMBL" id="OHT00414.1"/>
    </source>
</evidence>
<dbReference type="PROSITE" id="PS51419">
    <property type="entry name" value="RAB"/>
    <property type="match status" value="1"/>
</dbReference>
<comment type="caution">
    <text evidence="3">The sequence shown here is derived from an EMBL/GenBank/DDBJ whole genome shotgun (WGS) entry which is preliminary data.</text>
</comment>
<sequence length="145" mass="16409">MQIWDTAGQERFQSITANYYHGSHAIAIVYDITDRASFDHLRKWIDDVDKLANPNVCKFLVGNKADLQTKRCVSTEEGQQFANTLGIPFIETSAKTALNVQKMFKMMCQAIADRQGRDKPQRLSEDNHAFNRIGTRVAGHNECAC</sequence>
<dbReference type="SUPFAM" id="SSF52540">
    <property type="entry name" value="P-loop containing nucleoside triphosphate hydrolases"/>
    <property type="match status" value="1"/>
</dbReference>
<evidence type="ECO:0000256" key="1">
    <source>
        <dbReference type="ARBA" id="ARBA00022741"/>
    </source>
</evidence>
<dbReference type="Proteomes" id="UP000179807">
    <property type="component" value="Unassembled WGS sequence"/>
</dbReference>
<organism evidence="3 4">
    <name type="scientific">Tritrichomonas foetus</name>
    <dbReference type="NCBI Taxonomy" id="1144522"/>
    <lineage>
        <taxon>Eukaryota</taxon>
        <taxon>Metamonada</taxon>
        <taxon>Parabasalia</taxon>
        <taxon>Tritrichomonadida</taxon>
        <taxon>Tritrichomonadidae</taxon>
        <taxon>Tritrichomonas</taxon>
    </lineage>
</organism>
<dbReference type="GO" id="GO:0005525">
    <property type="term" value="F:GTP binding"/>
    <property type="evidence" value="ECO:0007669"/>
    <property type="project" value="UniProtKB-KW"/>
</dbReference>
<dbReference type="RefSeq" id="XP_068353550.1">
    <property type="nucleotide sequence ID" value="XM_068508764.1"/>
</dbReference>
<dbReference type="FunFam" id="3.40.50.300:FF:001447">
    <property type="entry name" value="Ras-related protein Rab-1B"/>
    <property type="match status" value="1"/>
</dbReference>
<dbReference type="CDD" id="cd00154">
    <property type="entry name" value="Rab"/>
    <property type="match status" value="1"/>
</dbReference>
<dbReference type="SMART" id="SM00175">
    <property type="entry name" value="RAB"/>
    <property type="match status" value="1"/>
</dbReference>
<dbReference type="InterPro" id="IPR005225">
    <property type="entry name" value="Small_GTP-bd"/>
</dbReference>
<keyword evidence="1" id="KW-0547">Nucleotide-binding</keyword>
<accession>A0A1J4JSB9</accession>
<dbReference type="SMART" id="SM00174">
    <property type="entry name" value="RHO"/>
    <property type="match status" value="1"/>
</dbReference>
<dbReference type="GO" id="GO:0003924">
    <property type="term" value="F:GTPase activity"/>
    <property type="evidence" value="ECO:0007669"/>
    <property type="project" value="InterPro"/>
</dbReference>
<dbReference type="PANTHER" id="PTHR47977">
    <property type="entry name" value="RAS-RELATED PROTEIN RAB"/>
    <property type="match status" value="1"/>
</dbReference>
<name>A0A1J4JSB9_9EUKA</name>
<gene>
    <name evidence="3" type="ORF">TRFO_32912</name>
</gene>
<dbReference type="InterPro" id="IPR050227">
    <property type="entry name" value="Rab"/>
</dbReference>
<reference evidence="3" key="1">
    <citation type="submission" date="2016-10" db="EMBL/GenBank/DDBJ databases">
        <authorList>
            <person name="Benchimol M."/>
            <person name="Almeida L.G."/>
            <person name="Vasconcelos A.T."/>
            <person name="Perreira-Neves A."/>
            <person name="Rosa I.A."/>
            <person name="Tasca T."/>
            <person name="Bogo M.R."/>
            <person name="de Souza W."/>
        </authorList>
    </citation>
    <scope>NUCLEOTIDE SEQUENCE [LARGE SCALE GENOMIC DNA]</scope>
    <source>
        <strain evidence="3">K</strain>
    </source>
</reference>
<dbReference type="AlphaFoldDB" id="A0A1J4JSB9"/>
<protein>
    <submittedName>
        <fullName evidence="3">Ras-like GTP-binding protein YPT1</fullName>
    </submittedName>
</protein>
<dbReference type="PROSITE" id="PS51421">
    <property type="entry name" value="RAS"/>
    <property type="match status" value="1"/>
</dbReference>
<dbReference type="InterPro" id="IPR001806">
    <property type="entry name" value="Small_GTPase"/>
</dbReference>
<dbReference type="OrthoDB" id="9989112at2759"/>
<keyword evidence="2" id="KW-0342">GTP-binding</keyword>
<dbReference type="NCBIfam" id="TIGR00231">
    <property type="entry name" value="small_GTP"/>
    <property type="match status" value="1"/>
</dbReference>
<evidence type="ECO:0000313" key="4">
    <source>
        <dbReference type="Proteomes" id="UP000179807"/>
    </source>
</evidence>
<dbReference type="Gene3D" id="3.40.50.300">
    <property type="entry name" value="P-loop containing nucleotide triphosphate hydrolases"/>
    <property type="match status" value="1"/>
</dbReference>
<dbReference type="InterPro" id="IPR027417">
    <property type="entry name" value="P-loop_NTPase"/>
</dbReference>
<dbReference type="VEuPathDB" id="TrichDB:TRFO_32912"/>
<dbReference type="PRINTS" id="PR00449">
    <property type="entry name" value="RASTRNSFRMNG"/>
</dbReference>
<evidence type="ECO:0000256" key="2">
    <source>
        <dbReference type="ARBA" id="ARBA00023134"/>
    </source>
</evidence>
<proteinExistence type="predicted"/>
<keyword evidence="4" id="KW-1185">Reference proteome</keyword>
<dbReference type="EMBL" id="MLAK01000956">
    <property type="protein sequence ID" value="OHT00414.1"/>
    <property type="molecule type" value="Genomic_DNA"/>
</dbReference>
<dbReference type="GeneID" id="94843468"/>